<reference evidence="8 11" key="2">
    <citation type="submission" date="2020-01" db="EMBL/GenBank/DDBJ databases">
        <title>Insect and environment-associated Actinomycetes.</title>
        <authorList>
            <person name="Currrie C."/>
            <person name="Chevrette M."/>
            <person name="Carlson C."/>
            <person name="Stubbendieck R."/>
            <person name="Wendt-Pienkowski E."/>
        </authorList>
    </citation>
    <scope>NUCLEOTIDE SEQUENCE [LARGE SCALE GENOMIC DNA]</scope>
    <source>
        <strain evidence="8 11">SID8386</strain>
    </source>
</reference>
<keyword evidence="2" id="KW-0813">Transport</keyword>
<keyword evidence="4 6" id="KW-1133">Transmembrane helix</keyword>
<dbReference type="AlphaFoldDB" id="A0A1I5SJJ9"/>
<gene>
    <name evidence="8" type="ORF">G3I59_43815</name>
    <name evidence="9" type="ORF">SAMN05421854_106333</name>
</gene>
<dbReference type="PROSITE" id="PS00217">
    <property type="entry name" value="SUGAR_TRANSPORT_2"/>
    <property type="match status" value="1"/>
</dbReference>
<dbReference type="STRING" id="112413.SAMN05421854_106333"/>
<evidence type="ECO:0000313" key="11">
    <source>
        <dbReference type="Proteomes" id="UP000470404"/>
    </source>
</evidence>
<feature type="transmembrane region" description="Helical" evidence="6">
    <location>
        <begin position="357"/>
        <end position="376"/>
    </location>
</feature>
<keyword evidence="5 6" id="KW-0472">Membrane</keyword>
<evidence type="ECO:0000259" key="7">
    <source>
        <dbReference type="PROSITE" id="PS50850"/>
    </source>
</evidence>
<dbReference type="InterPro" id="IPR005829">
    <property type="entry name" value="Sugar_transporter_CS"/>
</dbReference>
<comment type="subcellular location">
    <subcellularLocation>
        <location evidence="1">Cell membrane</location>
        <topology evidence="1">Multi-pass membrane protein</topology>
    </subcellularLocation>
</comment>
<dbReference type="Gene3D" id="1.20.1250.20">
    <property type="entry name" value="MFS general substrate transporter like domains"/>
    <property type="match status" value="1"/>
</dbReference>
<keyword evidence="3 6" id="KW-0812">Transmembrane</keyword>
<evidence type="ECO:0000256" key="4">
    <source>
        <dbReference type="ARBA" id="ARBA00022989"/>
    </source>
</evidence>
<evidence type="ECO:0000256" key="6">
    <source>
        <dbReference type="SAM" id="Phobius"/>
    </source>
</evidence>
<evidence type="ECO:0000313" key="8">
    <source>
        <dbReference type="EMBL" id="NEC62355.1"/>
    </source>
</evidence>
<feature type="transmembrane region" description="Helical" evidence="6">
    <location>
        <begin position="300"/>
        <end position="321"/>
    </location>
</feature>
<sequence>MSPSVGSQSRTLVARLDRIPRWPYPKILLWIVGSGYFFTYFETNNLGIALPAIRKDLAAGGTAISLTITSSLLGFVVGAFFTSFVSDRYGRRAGILASLGVISLGSLATAASPNLEWLIAWRLVAGAGAGGAVVTISTYIGELAPAGLRGRYNAWASLFAFVGTTVTPLIALTLVPSVSWGWRPFLLIPIVSVLFLVATRKSLPESPRWLISQGRDAEAEKIIGQAERFATRRSGIPLPPPAPVADEPRATSRVPYGALLRKPFLARSLLLTAIFFLFYLTSYGFASLNPTFINQRGFDLSASIGFVAIGNVGTIAGALLAPWISDRFERKHVVAAASLLTAAGCALLGVSSHLPGLLAGTIVTWFAAAVFQPILYTLGTETFPTRARTAGMGFSDGIGHLGGAVAAPLLVAIHGGLGVTAAYLGMAAPMIVLLAFLPFIPATVRKPLTEINPETAS</sequence>
<dbReference type="SUPFAM" id="SSF103473">
    <property type="entry name" value="MFS general substrate transporter"/>
    <property type="match status" value="1"/>
</dbReference>
<dbReference type="PROSITE" id="PS50850">
    <property type="entry name" value="MFS"/>
    <property type="match status" value="1"/>
</dbReference>
<feature type="domain" description="Major facilitator superfamily (MFS) profile" evidence="7">
    <location>
        <begin position="28"/>
        <end position="445"/>
    </location>
</feature>
<evidence type="ECO:0000256" key="5">
    <source>
        <dbReference type="ARBA" id="ARBA00023136"/>
    </source>
</evidence>
<feature type="transmembrane region" description="Helical" evidence="6">
    <location>
        <begin position="61"/>
        <end position="81"/>
    </location>
</feature>
<dbReference type="CDD" id="cd17316">
    <property type="entry name" value="MFS_SV2_like"/>
    <property type="match status" value="1"/>
</dbReference>
<dbReference type="RefSeq" id="WP_161269795.1">
    <property type="nucleotide sequence ID" value="NZ_FOWC01000006.1"/>
</dbReference>
<dbReference type="Proteomes" id="UP000199137">
    <property type="component" value="Unassembled WGS sequence"/>
</dbReference>
<dbReference type="Proteomes" id="UP000470404">
    <property type="component" value="Unassembled WGS sequence"/>
</dbReference>
<feature type="transmembrane region" description="Helical" evidence="6">
    <location>
        <begin position="152"/>
        <end position="174"/>
    </location>
</feature>
<feature type="transmembrane region" description="Helical" evidence="6">
    <location>
        <begin position="269"/>
        <end position="288"/>
    </location>
</feature>
<dbReference type="GO" id="GO:0005886">
    <property type="term" value="C:plasma membrane"/>
    <property type="evidence" value="ECO:0007669"/>
    <property type="project" value="UniProtKB-SubCell"/>
</dbReference>
<organism evidence="9 10">
    <name type="scientific">Amycolatopsis rubida</name>
    <dbReference type="NCBI Taxonomy" id="112413"/>
    <lineage>
        <taxon>Bacteria</taxon>
        <taxon>Bacillati</taxon>
        <taxon>Actinomycetota</taxon>
        <taxon>Actinomycetes</taxon>
        <taxon>Pseudonocardiales</taxon>
        <taxon>Pseudonocardiaceae</taxon>
        <taxon>Amycolatopsis</taxon>
    </lineage>
</organism>
<evidence type="ECO:0000256" key="3">
    <source>
        <dbReference type="ARBA" id="ARBA00022692"/>
    </source>
</evidence>
<dbReference type="InterPro" id="IPR011701">
    <property type="entry name" value="MFS"/>
</dbReference>
<dbReference type="EMBL" id="FOWC01000006">
    <property type="protein sequence ID" value="SFP70536.1"/>
    <property type="molecule type" value="Genomic_DNA"/>
</dbReference>
<reference evidence="9 10" key="1">
    <citation type="submission" date="2016-10" db="EMBL/GenBank/DDBJ databases">
        <authorList>
            <person name="de Groot N.N."/>
        </authorList>
    </citation>
    <scope>NUCLEOTIDE SEQUENCE [LARGE SCALE GENOMIC DNA]</scope>
    <source>
        <strain evidence="9 10">DSM 44637</strain>
    </source>
</reference>
<dbReference type="PANTHER" id="PTHR23511">
    <property type="entry name" value="SYNAPTIC VESICLE GLYCOPROTEIN 2"/>
    <property type="match status" value="1"/>
</dbReference>
<feature type="transmembrane region" description="Helical" evidence="6">
    <location>
        <begin position="397"/>
        <end position="415"/>
    </location>
</feature>
<dbReference type="PANTHER" id="PTHR23511:SF34">
    <property type="entry name" value="SYNAPTIC VESICLE GLYCOPROTEIN 2"/>
    <property type="match status" value="1"/>
</dbReference>
<evidence type="ECO:0000256" key="2">
    <source>
        <dbReference type="ARBA" id="ARBA00022448"/>
    </source>
</evidence>
<evidence type="ECO:0000313" key="10">
    <source>
        <dbReference type="Proteomes" id="UP000199137"/>
    </source>
</evidence>
<feature type="transmembrane region" description="Helical" evidence="6">
    <location>
        <begin position="421"/>
        <end position="440"/>
    </location>
</feature>
<feature type="transmembrane region" description="Helical" evidence="6">
    <location>
        <begin position="333"/>
        <end position="351"/>
    </location>
</feature>
<name>A0A1I5SJJ9_9PSEU</name>
<protein>
    <submittedName>
        <fullName evidence="8 9">MFS transporter</fullName>
    </submittedName>
</protein>
<feature type="transmembrane region" description="Helical" evidence="6">
    <location>
        <begin position="180"/>
        <end position="198"/>
    </location>
</feature>
<feature type="transmembrane region" description="Helical" evidence="6">
    <location>
        <begin position="119"/>
        <end position="140"/>
    </location>
</feature>
<dbReference type="Pfam" id="PF07690">
    <property type="entry name" value="MFS_1"/>
    <property type="match status" value="1"/>
</dbReference>
<evidence type="ECO:0000313" key="9">
    <source>
        <dbReference type="EMBL" id="SFP70536.1"/>
    </source>
</evidence>
<dbReference type="PROSITE" id="PS00216">
    <property type="entry name" value="SUGAR_TRANSPORT_1"/>
    <property type="match status" value="1"/>
</dbReference>
<dbReference type="InterPro" id="IPR020846">
    <property type="entry name" value="MFS_dom"/>
</dbReference>
<feature type="transmembrane region" description="Helical" evidence="6">
    <location>
        <begin position="24"/>
        <end position="41"/>
    </location>
</feature>
<dbReference type="GO" id="GO:0022857">
    <property type="term" value="F:transmembrane transporter activity"/>
    <property type="evidence" value="ECO:0007669"/>
    <property type="project" value="InterPro"/>
</dbReference>
<accession>A0A1I5SJJ9</accession>
<dbReference type="EMBL" id="JAAGNC010000212">
    <property type="protein sequence ID" value="NEC62355.1"/>
    <property type="molecule type" value="Genomic_DNA"/>
</dbReference>
<feature type="transmembrane region" description="Helical" evidence="6">
    <location>
        <begin position="93"/>
        <end position="113"/>
    </location>
</feature>
<evidence type="ECO:0000256" key="1">
    <source>
        <dbReference type="ARBA" id="ARBA00004651"/>
    </source>
</evidence>
<dbReference type="Gene3D" id="1.10.286.90">
    <property type="entry name" value="MFS transporter, transmembrane helix TM10b"/>
    <property type="match status" value="1"/>
</dbReference>
<dbReference type="InterPro" id="IPR036259">
    <property type="entry name" value="MFS_trans_sf"/>
</dbReference>
<keyword evidence="11" id="KW-1185">Reference proteome</keyword>
<proteinExistence type="predicted"/>